<feature type="transmembrane region" description="Helical" evidence="5">
    <location>
        <begin position="103"/>
        <end position="125"/>
    </location>
</feature>
<dbReference type="Pfam" id="PF00002">
    <property type="entry name" value="7tm_2"/>
    <property type="match status" value="1"/>
</dbReference>
<dbReference type="PROSITE" id="PS50261">
    <property type="entry name" value="G_PROTEIN_RECEP_F2_4"/>
    <property type="match status" value="1"/>
</dbReference>
<dbReference type="PANTHER" id="PTHR12011:SF347">
    <property type="entry name" value="FI21270P1-RELATED"/>
    <property type="match status" value="1"/>
</dbReference>
<accession>A0ABN8SXJ6</accession>
<evidence type="ECO:0000256" key="3">
    <source>
        <dbReference type="ARBA" id="ARBA00022989"/>
    </source>
</evidence>
<feature type="non-terminal residue" evidence="7">
    <location>
        <position position="1"/>
    </location>
</feature>
<reference evidence="7 8" key="1">
    <citation type="submission" date="2022-05" db="EMBL/GenBank/DDBJ databases">
        <authorList>
            <consortium name="Genoscope - CEA"/>
            <person name="William W."/>
        </authorList>
    </citation>
    <scope>NUCLEOTIDE SEQUENCE [LARGE SCALE GENOMIC DNA]</scope>
</reference>
<feature type="domain" description="G-protein coupled receptors family 2 profile 2" evidence="6">
    <location>
        <begin position="98"/>
        <end position="356"/>
    </location>
</feature>
<feature type="transmembrane region" description="Helical" evidence="5">
    <location>
        <begin position="174"/>
        <end position="192"/>
    </location>
</feature>
<evidence type="ECO:0000313" key="8">
    <source>
        <dbReference type="Proteomes" id="UP001159427"/>
    </source>
</evidence>
<proteinExistence type="predicted"/>
<gene>
    <name evidence="7" type="ORF">PEVE_00031578</name>
</gene>
<dbReference type="InterPro" id="IPR017981">
    <property type="entry name" value="GPCR_2-like_7TM"/>
</dbReference>
<keyword evidence="4 5" id="KW-0472">Membrane</keyword>
<evidence type="ECO:0000256" key="5">
    <source>
        <dbReference type="SAM" id="Phobius"/>
    </source>
</evidence>
<name>A0ABN8SXJ6_9CNID</name>
<feature type="transmembrane region" description="Helical" evidence="5">
    <location>
        <begin position="267"/>
        <end position="288"/>
    </location>
</feature>
<dbReference type="PRINTS" id="PR00249">
    <property type="entry name" value="GPCRSECRETIN"/>
</dbReference>
<evidence type="ECO:0000259" key="6">
    <source>
        <dbReference type="PROSITE" id="PS50261"/>
    </source>
</evidence>
<comment type="caution">
    <text evidence="7">The sequence shown here is derived from an EMBL/GenBank/DDBJ whole genome shotgun (WGS) entry which is preliminary data.</text>
</comment>
<comment type="subcellular location">
    <subcellularLocation>
        <location evidence="1">Membrane</location>
        <topology evidence="1">Multi-pass membrane protein</topology>
    </subcellularLocation>
</comment>
<dbReference type="EMBL" id="CALNXI010004525">
    <property type="protein sequence ID" value="CAH3196002.1"/>
    <property type="molecule type" value="Genomic_DNA"/>
</dbReference>
<dbReference type="SUPFAM" id="SSF81321">
    <property type="entry name" value="Family A G protein-coupled receptor-like"/>
    <property type="match status" value="1"/>
</dbReference>
<feature type="transmembrane region" description="Helical" evidence="5">
    <location>
        <begin position="137"/>
        <end position="154"/>
    </location>
</feature>
<organism evidence="7 8">
    <name type="scientific">Porites evermanni</name>
    <dbReference type="NCBI Taxonomy" id="104178"/>
    <lineage>
        <taxon>Eukaryota</taxon>
        <taxon>Metazoa</taxon>
        <taxon>Cnidaria</taxon>
        <taxon>Anthozoa</taxon>
        <taxon>Hexacorallia</taxon>
        <taxon>Scleractinia</taxon>
        <taxon>Fungiina</taxon>
        <taxon>Poritidae</taxon>
        <taxon>Porites</taxon>
    </lineage>
</organism>
<dbReference type="PANTHER" id="PTHR12011">
    <property type="entry name" value="ADHESION G-PROTEIN COUPLED RECEPTOR"/>
    <property type="match status" value="1"/>
</dbReference>
<evidence type="ECO:0000256" key="4">
    <source>
        <dbReference type="ARBA" id="ARBA00023136"/>
    </source>
</evidence>
<sequence>QPVYRPVNSQPVVGLTQHWFRPVLRLKIDPNQLSARKRTSAFPSLIPRNDTKIVNESHVSLRLEYANCSWVEYDENGNLQIKSKEIMDEEKHGKALIRGYLDLVLSSISIMAVIISLIALSFLRIRNSERIFVHKNLLLSLCLAYIVMIFDSFVFTNRKQNPKLCSFMAVFQHFSRTAIFTWMLVEGIHLYVKLVKVFSVRKLYITYVIIGWGFPVVIVGLIAAIRPLTYDMSKTYYKEVMCGTLKLPAEIIRTRCWLHDGEWLYKAPILTILLINVIIFVVLLRVIFTKISIKYHSNHVQKAKKGMKSVAALLPLLGVTWLLGFVAELSEIIQYLFIILNSLQGLLFCIFHGLLDDQIKDSLVKSVRRTRMKILFLRDRTSTTASTASNLTIITTGSMIDEKQITGQHLPMQDVTAAGHDDAKF</sequence>
<feature type="transmembrane region" description="Helical" evidence="5">
    <location>
        <begin position="204"/>
        <end position="225"/>
    </location>
</feature>
<evidence type="ECO:0000313" key="7">
    <source>
        <dbReference type="EMBL" id="CAH3196002.1"/>
    </source>
</evidence>
<feature type="transmembrane region" description="Helical" evidence="5">
    <location>
        <begin position="332"/>
        <end position="355"/>
    </location>
</feature>
<dbReference type="InterPro" id="IPR000832">
    <property type="entry name" value="GPCR_2_secretin-like"/>
</dbReference>
<protein>
    <recommendedName>
        <fullName evidence="6">G-protein coupled receptors family 2 profile 2 domain-containing protein</fullName>
    </recommendedName>
</protein>
<keyword evidence="8" id="KW-1185">Reference proteome</keyword>
<evidence type="ECO:0000256" key="1">
    <source>
        <dbReference type="ARBA" id="ARBA00004141"/>
    </source>
</evidence>
<dbReference type="Proteomes" id="UP001159427">
    <property type="component" value="Unassembled WGS sequence"/>
</dbReference>
<dbReference type="Gene3D" id="1.20.1070.10">
    <property type="entry name" value="Rhodopsin 7-helix transmembrane proteins"/>
    <property type="match status" value="1"/>
</dbReference>
<evidence type="ECO:0000256" key="2">
    <source>
        <dbReference type="ARBA" id="ARBA00022692"/>
    </source>
</evidence>
<feature type="transmembrane region" description="Helical" evidence="5">
    <location>
        <begin position="309"/>
        <end position="326"/>
    </location>
</feature>
<keyword evidence="2 5" id="KW-0812">Transmembrane</keyword>
<keyword evidence="3 5" id="KW-1133">Transmembrane helix</keyword>